<dbReference type="InterPro" id="IPR036514">
    <property type="entry name" value="SGNH_hydro_sf"/>
</dbReference>
<sequence length="310" mass="36234">MKKLIVKIGKLSIIPLVVLILMGLSQEQDRVVNLKRQLFEQYKGSTECLIIGTSHALMGLNPTLFPFKALNIAEEGKPTEVDIEIIEKNINQLPHLKYVIIPIDYFTFYFTGLREEAAPKYYHHWGLKDGYIKSYYFKRYHAFTCGFMIHEHDTYDQYDTLMGYRAQYEDLSKLSAAFRLNKYQAKHNDWNKYWIDPGSTEQIYKRIDNFISMLQKRNIQTILVTLPVCTQFYTYYDPKINTRNIQLVNDILNNTNARYINLQNNPLLTADSLYRDIDHLNFKGATIATKLISDFITKPVGNNLLKDSLN</sequence>
<comment type="caution">
    <text evidence="1">The sequence shown here is derived from an EMBL/GenBank/DDBJ whole genome shotgun (WGS) entry which is preliminary data.</text>
</comment>
<protein>
    <recommendedName>
        <fullName evidence="3">SGNH/GDSL hydrolase family protein</fullName>
    </recommendedName>
</protein>
<evidence type="ECO:0000313" key="1">
    <source>
        <dbReference type="EMBL" id="OQP39243.1"/>
    </source>
</evidence>
<gene>
    <name evidence="1" type="ORF">A4D02_18140</name>
</gene>
<dbReference type="Proteomes" id="UP000192277">
    <property type="component" value="Unassembled WGS sequence"/>
</dbReference>
<keyword evidence="2" id="KW-1185">Reference proteome</keyword>
<proteinExistence type="predicted"/>
<dbReference type="Gene3D" id="3.40.50.1110">
    <property type="entry name" value="SGNH hydrolase"/>
    <property type="match status" value="1"/>
</dbReference>
<dbReference type="SUPFAM" id="SSF52266">
    <property type="entry name" value="SGNH hydrolase"/>
    <property type="match status" value="1"/>
</dbReference>
<name>A0ABX3NMB4_9BACT</name>
<evidence type="ECO:0000313" key="2">
    <source>
        <dbReference type="Proteomes" id="UP000192277"/>
    </source>
</evidence>
<dbReference type="RefSeq" id="WP_014216980.1">
    <property type="nucleotide sequence ID" value="NZ_LWBO01000084.1"/>
</dbReference>
<reference evidence="1 2" key="1">
    <citation type="submission" date="2016-04" db="EMBL/GenBank/DDBJ databases">
        <authorList>
            <person name="Chen L."/>
            <person name="Zhuang W."/>
            <person name="Wang G."/>
        </authorList>
    </citation>
    <scope>NUCLEOTIDE SEQUENCE [LARGE SCALE GENOMIC DNA]</scope>
    <source>
        <strain evidence="2">GR20</strain>
    </source>
</reference>
<evidence type="ECO:0008006" key="3">
    <source>
        <dbReference type="Google" id="ProtNLM"/>
    </source>
</evidence>
<dbReference type="EMBL" id="LWBO01000084">
    <property type="protein sequence ID" value="OQP39243.1"/>
    <property type="molecule type" value="Genomic_DNA"/>
</dbReference>
<accession>A0ABX3NMB4</accession>
<organism evidence="1 2">
    <name type="scientific">Niastella koreensis</name>
    <dbReference type="NCBI Taxonomy" id="354356"/>
    <lineage>
        <taxon>Bacteria</taxon>
        <taxon>Pseudomonadati</taxon>
        <taxon>Bacteroidota</taxon>
        <taxon>Chitinophagia</taxon>
        <taxon>Chitinophagales</taxon>
        <taxon>Chitinophagaceae</taxon>
        <taxon>Niastella</taxon>
    </lineage>
</organism>